<keyword evidence="4" id="KW-1185">Reference proteome</keyword>
<dbReference type="Proteomes" id="UP001596043">
    <property type="component" value="Unassembled WGS sequence"/>
</dbReference>
<reference evidence="4" key="1">
    <citation type="journal article" date="2019" name="Int. J. Syst. Evol. Microbiol.">
        <title>The Global Catalogue of Microorganisms (GCM) 10K type strain sequencing project: providing services to taxonomists for standard genome sequencing and annotation.</title>
        <authorList>
            <consortium name="The Broad Institute Genomics Platform"/>
            <consortium name="The Broad Institute Genome Sequencing Center for Infectious Disease"/>
            <person name="Wu L."/>
            <person name="Ma J."/>
        </authorList>
    </citation>
    <scope>NUCLEOTIDE SEQUENCE [LARGE SCALE GENOMIC DNA]</scope>
    <source>
        <strain evidence="4">YJ-61-S</strain>
    </source>
</reference>
<comment type="similarity">
    <text evidence="1">Belongs to the short-chain dehydrogenases/reductases (SDR) family.</text>
</comment>
<dbReference type="EMBL" id="JBHSFV010000012">
    <property type="protein sequence ID" value="MFC4635850.1"/>
    <property type="molecule type" value="Genomic_DNA"/>
</dbReference>
<dbReference type="SUPFAM" id="SSF51735">
    <property type="entry name" value="NAD(P)-binding Rossmann-fold domains"/>
    <property type="match status" value="1"/>
</dbReference>
<sequence>MKMTQDYIGKWAMILGGSSGLGLATAQKLAQEGMNICIVHRSRRSILAAFDTTVEEMKSHNVDVISFNIDAMNPEKREKVISEVVNSVGVSAFKTLVHSVARGNLKPLHDPNGSVLSTNDFTLTLDAMAVSLYDWVSAFAKANLFSPDARVIAFTSEGSHKAWKQYGAVAAAKAALESITRSIALEYAPLGIKANCIQAGVTDTESLRLIPGSEVMKEKSIERNPYGRLTLPEDVANAVYLLCRDEAIWINGAILPVDGGDHIR</sequence>
<dbReference type="InterPro" id="IPR036291">
    <property type="entry name" value="NAD(P)-bd_dom_sf"/>
</dbReference>
<dbReference type="PANTHER" id="PTHR43477">
    <property type="entry name" value="DIHYDROANTICAPSIN 7-DEHYDROGENASE"/>
    <property type="match status" value="1"/>
</dbReference>
<comment type="caution">
    <text evidence="3">The sequence shown here is derived from an EMBL/GenBank/DDBJ whole genome shotgun (WGS) entry which is preliminary data.</text>
</comment>
<gene>
    <name evidence="3" type="ORF">ACFO3O_18205</name>
</gene>
<protein>
    <submittedName>
        <fullName evidence="3">SDR family oxidoreductase</fullName>
    </submittedName>
</protein>
<evidence type="ECO:0000256" key="1">
    <source>
        <dbReference type="ARBA" id="ARBA00006484"/>
    </source>
</evidence>
<dbReference type="RefSeq" id="WP_379981470.1">
    <property type="nucleotide sequence ID" value="NZ_JBHSFV010000012.1"/>
</dbReference>
<dbReference type="Gene3D" id="3.40.50.720">
    <property type="entry name" value="NAD(P)-binding Rossmann-like Domain"/>
    <property type="match status" value="2"/>
</dbReference>
<proteinExistence type="inferred from homology"/>
<dbReference type="InterPro" id="IPR002347">
    <property type="entry name" value="SDR_fam"/>
</dbReference>
<evidence type="ECO:0000313" key="4">
    <source>
        <dbReference type="Proteomes" id="UP001596043"/>
    </source>
</evidence>
<evidence type="ECO:0000256" key="2">
    <source>
        <dbReference type="ARBA" id="ARBA00023002"/>
    </source>
</evidence>
<dbReference type="Pfam" id="PF13561">
    <property type="entry name" value="adh_short_C2"/>
    <property type="match status" value="1"/>
</dbReference>
<name>A0ABV9I199_9FLAO</name>
<accession>A0ABV9I199</accession>
<keyword evidence="2" id="KW-0560">Oxidoreductase</keyword>
<dbReference type="PRINTS" id="PR00081">
    <property type="entry name" value="GDHRDH"/>
</dbReference>
<organism evidence="3 4">
    <name type="scientific">Dokdonia ponticola</name>
    <dbReference type="NCBI Taxonomy" id="2041041"/>
    <lineage>
        <taxon>Bacteria</taxon>
        <taxon>Pseudomonadati</taxon>
        <taxon>Bacteroidota</taxon>
        <taxon>Flavobacteriia</taxon>
        <taxon>Flavobacteriales</taxon>
        <taxon>Flavobacteriaceae</taxon>
        <taxon>Dokdonia</taxon>
    </lineage>
</organism>
<evidence type="ECO:0000313" key="3">
    <source>
        <dbReference type="EMBL" id="MFC4635850.1"/>
    </source>
</evidence>
<dbReference type="InterPro" id="IPR051122">
    <property type="entry name" value="SDR_DHRS6-like"/>
</dbReference>
<dbReference type="PANTHER" id="PTHR43477:SF1">
    <property type="entry name" value="DIHYDROANTICAPSIN 7-DEHYDROGENASE"/>
    <property type="match status" value="1"/>
</dbReference>